<feature type="compositionally biased region" description="Acidic residues" evidence="1">
    <location>
        <begin position="49"/>
        <end position="64"/>
    </location>
</feature>
<reference evidence="2 3" key="1">
    <citation type="submission" date="2024-01" db="EMBL/GenBank/DDBJ databases">
        <title>The genomes of 5 underutilized Papilionoideae crops provide insights into root nodulation and disease resistanc.</title>
        <authorList>
            <person name="Jiang F."/>
        </authorList>
    </citation>
    <scope>NUCLEOTIDE SEQUENCE [LARGE SCALE GENOMIC DNA]</scope>
    <source>
        <strain evidence="2">LVBAO_FW01</strain>
        <tissue evidence="2">Leaves</tissue>
    </source>
</reference>
<evidence type="ECO:0000313" key="2">
    <source>
        <dbReference type="EMBL" id="KAK7308316.1"/>
    </source>
</evidence>
<accession>A0AAN9PRY7</accession>
<feature type="region of interest" description="Disordered" evidence="1">
    <location>
        <begin position="45"/>
        <end position="69"/>
    </location>
</feature>
<comment type="caution">
    <text evidence="2">The sequence shown here is derived from an EMBL/GenBank/DDBJ whole genome shotgun (WGS) entry which is preliminary data.</text>
</comment>
<gene>
    <name evidence="2" type="ORF">VNO77_41918</name>
</gene>
<organism evidence="2 3">
    <name type="scientific">Canavalia gladiata</name>
    <name type="common">Sword bean</name>
    <name type="synonym">Dolichos gladiatus</name>
    <dbReference type="NCBI Taxonomy" id="3824"/>
    <lineage>
        <taxon>Eukaryota</taxon>
        <taxon>Viridiplantae</taxon>
        <taxon>Streptophyta</taxon>
        <taxon>Embryophyta</taxon>
        <taxon>Tracheophyta</taxon>
        <taxon>Spermatophyta</taxon>
        <taxon>Magnoliopsida</taxon>
        <taxon>eudicotyledons</taxon>
        <taxon>Gunneridae</taxon>
        <taxon>Pentapetalae</taxon>
        <taxon>rosids</taxon>
        <taxon>fabids</taxon>
        <taxon>Fabales</taxon>
        <taxon>Fabaceae</taxon>
        <taxon>Papilionoideae</taxon>
        <taxon>50 kb inversion clade</taxon>
        <taxon>NPAAA clade</taxon>
        <taxon>indigoferoid/millettioid clade</taxon>
        <taxon>Phaseoleae</taxon>
        <taxon>Canavalia</taxon>
    </lineage>
</organism>
<dbReference type="Proteomes" id="UP001367508">
    <property type="component" value="Unassembled WGS sequence"/>
</dbReference>
<dbReference type="AlphaFoldDB" id="A0AAN9PRY7"/>
<sequence length="100" mass="10954">MGLCELPPNMMRFRRAACATVMGYEFSDEENDGLNVNELEWENLANIGGDDDGDSDDDDDDDDSHEQFMVSLDGGVGGISFHTPFLACETSIQQRGQSGK</sequence>
<evidence type="ECO:0000256" key="1">
    <source>
        <dbReference type="SAM" id="MobiDB-lite"/>
    </source>
</evidence>
<keyword evidence="3" id="KW-1185">Reference proteome</keyword>
<proteinExistence type="predicted"/>
<evidence type="ECO:0000313" key="3">
    <source>
        <dbReference type="Proteomes" id="UP001367508"/>
    </source>
</evidence>
<protein>
    <submittedName>
        <fullName evidence="2">Uncharacterized protein</fullName>
    </submittedName>
</protein>
<dbReference type="EMBL" id="JAYMYQ010000010">
    <property type="protein sequence ID" value="KAK7308316.1"/>
    <property type="molecule type" value="Genomic_DNA"/>
</dbReference>
<name>A0AAN9PRY7_CANGL</name>